<dbReference type="PANTHER" id="PTHR43663">
    <property type="entry name" value="CHROMATE TRANSPORT PROTEIN-RELATED"/>
    <property type="match status" value="1"/>
</dbReference>
<reference evidence="7 8" key="1">
    <citation type="journal article" date="2016" name="Int. J. Syst. Evol. Microbiol.">
        <title>Descriptions of Anaerotaenia torta gen. nov., sp. nov. and Anaerocolumna cellulosilytica gen. nov., sp. nov. isolated from a methanogenic reactor of cattle waste.</title>
        <authorList>
            <person name="Uek A."/>
            <person name="Ohtaki Y."/>
            <person name="Kaku N."/>
            <person name="Ueki K."/>
        </authorList>
    </citation>
    <scope>NUCLEOTIDE SEQUENCE [LARGE SCALE GENOMIC DNA]</scope>
    <source>
        <strain evidence="7 8">SN021</strain>
    </source>
</reference>
<dbReference type="EMBL" id="AP023367">
    <property type="protein sequence ID" value="BCJ93715.1"/>
    <property type="molecule type" value="Genomic_DNA"/>
</dbReference>
<keyword evidence="8" id="KW-1185">Reference proteome</keyword>
<evidence type="ECO:0000256" key="4">
    <source>
        <dbReference type="ARBA" id="ARBA00022692"/>
    </source>
</evidence>
<protein>
    <submittedName>
        <fullName evidence="7">Chromate transporter</fullName>
    </submittedName>
</protein>
<dbReference type="Proteomes" id="UP000515561">
    <property type="component" value="Chromosome"/>
</dbReference>
<evidence type="ECO:0000313" key="8">
    <source>
        <dbReference type="Proteomes" id="UP000515561"/>
    </source>
</evidence>
<evidence type="ECO:0000256" key="3">
    <source>
        <dbReference type="ARBA" id="ARBA00022475"/>
    </source>
</evidence>
<dbReference type="KEGG" id="acel:acsn021_12840"/>
<evidence type="ECO:0000256" key="6">
    <source>
        <dbReference type="ARBA" id="ARBA00023136"/>
    </source>
</evidence>
<keyword evidence="3" id="KW-1003">Cell membrane</keyword>
<dbReference type="InterPro" id="IPR003370">
    <property type="entry name" value="Chromate_transpt"/>
</dbReference>
<evidence type="ECO:0000256" key="1">
    <source>
        <dbReference type="ARBA" id="ARBA00004651"/>
    </source>
</evidence>
<accession>A0A6S6R2H2</accession>
<gene>
    <name evidence="7" type="ORF">acsn021_12840</name>
</gene>
<evidence type="ECO:0000256" key="2">
    <source>
        <dbReference type="ARBA" id="ARBA00005262"/>
    </source>
</evidence>
<dbReference type="GO" id="GO:0005886">
    <property type="term" value="C:plasma membrane"/>
    <property type="evidence" value="ECO:0007669"/>
    <property type="project" value="UniProtKB-SubCell"/>
</dbReference>
<comment type="similarity">
    <text evidence="2">Belongs to the chromate ion transporter (CHR) (TC 2.A.51) family.</text>
</comment>
<dbReference type="GO" id="GO:0015109">
    <property type="term" value="F:chromate transmembrane transporter activity"/>
    <property type="evidence" value="ECO:0007669"/>
    <property type="project" value="InterPro"/>
</dbReference>
<proteinExistence type="inferred from homology"/>
<evidence type="ECO:0000256" key="5">
    <source>
        <dbReference type="ARBA" id="ARBA00022989"/>
    </source>
</evidence>
<sequence>MNYIKLFLSFFQVGLFSIGGGYASLPMIKRQVVELNHWLTVTEYTDLITLSGMTPGPIAINSSTFVGTRVAGLPGAIIATLGCILPSVCIVLLLAFLYKKFQNLAIVKGILDSLQPVVVALIASAGVSIIIAAFWGGGSTPVSMKHIDTIAVFLFCSSLILLRKTKINPIFIMSGSGLLGLMLYLIF</sequence>
<keyword evidence="5" id="KW-1133">Transmembrane helix</keyword>
<organism evidence="7 8">
    <name type="scientific">Anaerocolumna cellulosilytica</name>
    <dbReference type="NCBI Taxonomy" id="433286"/>
    <lineage>
        <taxon>Bacteria</taxon>
        <taxon>Bacillati</taxon>
        <taxon>Bacillota</taxon>
        <taxon>Clostridia</taxon>
        <taxon>Lachnospirales</taxon>
        <taxon>Lachnospiraceae</taxon>
        <taxon>Anaerocolumna</taxon>
    </lineage>
</organism>
<dbReference type="Pfam" id="PF02417">
    <property type="entry name" value="Chromate_transp"/>
    <property type="match status" value="1"/>
</dbReference>
<keyword evidence="4" id="KW-0812">Transmembrane</keyword>
<comment type="subcellular location">
    <subcellularLocation>
        <location evidence="1">Cell membrane</location>
        <topology evidence="1">Multi-pass membrane protein</topology>
    </subcellularLocation>
</comment>
<name>A0A6S6R2H2_9FIRM</name>
<dbReference type="PANTHER" id="PTHR43663:SF1">
    <property type="entry name" value="CHROMATE TRANSPORTER"/>
    <property type="match status" value="1"/>
</dbReference>
<evidence type="ECO:0000313" key="7">
    <source>
        <dbReference type="EMBL" id="BCJ93715.1"/>
    </source>
</evidence>
<dbReference type="AlphaFoldDB" id="A0A6S6R2H2"/>
<dbReference type="RefSeq" id="WP_184092894.1">
    <property type="nucleotide sequence ID" value="NZ_AP023367.1"/>
</dbReference>
<dbReference type="InterPro" id="IPR052518">
    <property type="entry name" value="CHR_Transporter"/>
</dbReference>
<keyword evidence="6" id="KW-0472">Membrane</keyword>